<protein>
    <recommendedName>
        <fullName evidence="5">Copper transport protein</fullName>
    </recommendedName>
</protein>
<feature type="transmembrane region" description="Helical" evidence="5">
    <location>
        <begin position="20"/>
        <end position="44"/>
    </location>
</feature>
<dbReference type="AlphaFoldDB" id="A0A1Y2BE50"/>
<comment type="caution">
    <text evidence="7">The sequence shown here is derived from an EMBL/GenBank/DDBJ whole genome shotgun (WGS) entry which is preliminary data.</text>
</comment>
<dbReference type="PANTHER" id="PTHR12483:SF27">
    <property type="entry name" value="COPPER TRANSPORT PROTEIN CTR1"/>
    <property type="match status" value="1"/>
</dbReference>
<dbReference type="EMBL" id="MCFC01000007">
    <property type="protein sequence ID" value="ORY33102.1"/>
    <property type="molecule type" value="Genomic_DNA"/>
</dbReference>
<feature type="region of interest" description="Disordered" evidence="6">
    <location>
        <begin position="126"/>
        <end position="157"/>
    </location>
</feature>
<feature type="region of interest" description="Disordered" evidence="6">
    <location>
        <begin position="87"/>
        <end position="109"/>
    </location>
</feature>
<proteinExistence type="inferred from homology"/>
<dbReference type="InParanoid" id="A0A1Y2BE50"/>
<comment type="similarity">
    <text evidence="5">Belongs to the copper transporter (Ctr) (TC 1.A.56) family. SLC31A subfamily.</text>
</comment>
<feature type="compositionally biased region" description="Low complexity" evidence="6">
    <location>
        <begin position="87"/>
        <end position="97"/>
    </location>
</feature>
<evidence type="ECO:0000256" key="2">
    <source>
        <dbReference type="ARBA" id="ARBA00022692"/>
    </source>
</evidence>
<keyword evidence="4 5" id="KW-0472">Membrane</keyword>
<evidence type="ECO:0000256" key="6">
    <source>
        <dbReference type="SAM" id="MobiDB-lite"/>
    </source>
</evidence>
<evidence type="ECO:0000256" key="5">
    <source>
        <dbReference type="RuleBase" id="RU367022"/>
    </source>
</evidence>
<reference evidence="7 8" key="1">
    <citation type="submission" date="2016-07" db="EMBL/GenBank/DDBJ databases">
        <title>Pervasive Adenine N6-methylation of Active Genes in Fungi.</title>
        <authorList>
            <consortium name="DOE Joint Genome Institute"/>
            <person name="Mondo S.J."/>
            <person name="Dannebaum R.O."/>
            <person name="Kuo R.C."/>
            <person name="Labutti K."/>
            <person name="Haridas S."/>
            <person name="Kuo A."/>
            <person name="Salamov A."/>
            <person name="Ahrendt S.R."/>
            <person name="Lipzen A."/>
            <person name="Sullivan W."/>
            <person name="Andreopoulos W.B."/>
            <person name="Clum A."/>
            <person name="Lindquist E."/>
            <person name="Daum C."/>
            <person name="Ramamoorthy G.K."/>
            <person name="Gryganskyi A."/>
            <person name="Culley D."/>
            <person name="Magnuson J.K."/>
            <person name="James T.Y."/>
            <person name="O'Malley M.A."/>
            <person name="Stajich J.E."/>
            <person name="Spatafora J.W."/>
            <person name="Visel A."/>
            <person name="Grigoriev I.V."/>
        </authorList>
    </citation>
    <scope>NUCLEOTIDE SEQUENCE [LARGE SCALE GENOMIC DNA]</scope>
    <source>
        <strain evidence="7 8">68-887.2</strain>
    </source>
</reference>
<keyword evidence="5" id="KW-0813">Transport</keyword>
<evidence type="ECO:0000313" key="7">
    <source>
        <dbReference type="EMBL" id="ORY33102.1"/>
    </source>
</evidence>
<organism evidence="7 8">
    <name type="scientific">Naematelia encephala</name>
    <dbReference type="NCBI Taxonomy" id="71784"/>
    <lineage>
        <taxon>Eukaryota</taxon>
        <taxon>Fungi</taxon>
        <taxon>Dikarya</taxon>
        <taxon>Basidiomycota</taxon>
        <taxon>Agaricomycotina</taxon>
        <taxon>Tremellomycetes</taxon>
        <taxon>Tremellales</taxon>
        <taxon>Naemateliaceae</taxon>
        <taxon>Naematelia</taxon>
    </lineage>
</organism>
<keyword evidence="3 5" id="KW-1133">Transmembrane helix</keyword>
<gene>
    <name evidence="7" type="ORF">BCR39DRAFT_521253</name>
</gene>
<dbReference type="Proteomes" id="UP000193986">
    <property type="component" value="Unassembled WGS sequence"/>
</dbReference>
<evidence type="ECO:0000256" key="3">
    <source>
        <dbReference type="ARBA" id="ARBA00022989"/>
    </source>
</evidence>
<dbReference type="GO" id="GO:0005886">
    <property type="term" value="C:plasma membrane"/>
    <property type="evidence" value="ECO:0007669"/>
    <property type="project" value="TreeGrafter"/>
</dbReference>
<evidence type="ECO:0000256" key="4">
    <source>
        <dbReference type="ARBA" id="ARBA00023136"/>
    </source>
</evidence>
<dbReference type="STRING" id="71784.A0A1Y2BE50"/>
<dbReference type="OrthoDB" id="73901at2759"/>
<dbReference type="InterPro" id="IPR007274">
    <property type="entry name" value="Cop_transporter"/>
</dbReference>
<feature type="compositionally biased region" description="Basic and acidic residues" evidence="6">
    <location>
        <begin position="136"/>
        <end position="155"/>
    </location>
</feature>
<dbReference type="GO" id="GO:0005375">
    <property type="term" value="F:copper ion transmembrane transporter activity"/>
    <property type="evidence" value="ECO:0007669"/>
    <property type="project" value="UniProtKB-UniRule"/>
</dbReference>
<keyword evidence="5" id="KW-0186">Copper</keyword>
<keyword evidence="8" id="KW-1185">Reference proteome</keyword>
<accession>A0A1Y2BE50</accession>
<feature type="transmembrane region" description="Helical" evidence="5">
    <location>
        <begin position="203"/>
        <end position="226"/>
    </location>
</feature>
<dbReference type="PANTHER" id="PTHR12483">
    <property type="entry name" value="SOLUTE CARRIER FAMILY 31 COPPER TRANSPORTERS"/>
    <property type="match status" value="1"/>
</dbReference>
<sequence length="243" mass="26697">MGMETKMYFHGSIGTDMLYFASWTPTSAGATVGVCIALFMLGMFERYLYALRRACDVSWRKGQIGLAIPKSSGPITFSSSSSSSSSTALASSSTSSSQPPNLRQTSTSSSSLEILPVAAPTYFANSSSSSSSSSDPDQKINTDAEKGTETDEKNNLHHHLPKAIRSRLIETDDERHGRWSRPFRLDVDLPRGLLQALQTLMHYLLMLVVMTFNIWWLVSVVVGAGVGEMLFGRFGSQFDLYHM</sequence>
<evidence type="ECO:0000313" key="8">
    <source>
        <dbReference type="Proteomes" id="UP000193986"/>
    </source>
</evidence>
<feature type="compositionally biased region" description="Polar residues" evidence="6">
    <location>
        <begin position="98"/>
        <end position="109"/>
    </location>
</feature>
<name>A0A1Y2BE50_9TREE</name>
<keyword evidence="5" id="KW-0406">Ion transport</keyword>
<dbReference type="Pfam" id="PF04145">
    <property type="entry name" value="Ctr"/>
    <property type="match status" value="1"/>
</dbReference>
<keyword evidence="2 5" id="KW-0812">Transmembrane</keyword>
<comment type="subcellular location">
    <subcellularLocation>
        <location evidence="1 5">Membrane</location>
        <topology evidence="1 5">Multi-pass membrane protein</topology>
    </subcellularLocation>
</comment>
<keyword evidence="5" id="KW-0187">Copper transport</keyword>
<evidence type="ECO:0000256" key="1">
    <source>
        <dbReference type="ARBA" id="ARBA00004141"/>
    </source>
</evidence>